<proteinExistence type="inferred from homology"/>
<feature type="domain" description="Insertion element IS150 protein InsJ-like helix-turn-helix" evidence="4">
    <location>
        <begin position="132"/>
        <end position="184"/>
    </location>
</feature>
<dbReference type="InterPro" id="IPR036388">
    <property type="entry name" value="WH-like_DNA-bd_sf"/>
</dbReference>
<organism evidence="5 8">
    <name type="scientific">Ligilactobacillus saerimneri</name>
    <dbReference type="NCBI Taxonomy" id="228229"/>
    <lineage>
        <taxon>Bacteria</taxon>
        <taxon>Bacillati</taxon>
        <taxon>Bacillota</taxon>
        <taxon>Bacilli</taxon>
        <taxon>Lactobacillales</taxon>
        <taxon>Lactobacillaceae</taxon>
        <taxon>Ligilactobacillus</taxon>
    </lineage>
</organism>
<evidence type="ECO:0000313" key="6">
    <source>
        <dbReference type="EMBL" id="QLL77596.1"/>
    </source>
</evidence>
<dbReference type="KEGG" id="lsw:GTO87_04565"/>
<dbReference type="PANTHER" id="PTHR33795:SF1">
    <property type="entry name" value="INSERTION ELEMENT IS150 PROTEIN INSJ"/>
    <property type="match status" value="1"/>
</dbReference>
<dbReference type="RefSeq" id="WP_180849374.1">
    <property type="nucleotide sequence ID" value="NZ_CP047418.1"/>
</dbReference>
<dbReference type="KEGG" id="lsw:GTO87_02655"/>
<gene>
    <name evidence="5" type="ORF">GTO87_02255</name>
    <name evidence="6" type="ORF">GTO87_02655</name>
    <name evidence="7" type="ORF">GTO87_04565</name>
</gene>
<dbReference type="KEGG" id="lsw:GTO87_02255"/>
<dbReference type="Gene3D" id="1.10.10.10">
    <property type="entry name" value="Winged helix-like DNA-binding domain superfamily/Winged helix DNA-binding domain"/>
    <property type="match status" value="3"/>
</dbReference>
<protein>
    <submittedName>
        <fullName evidence="5">Helix-turn-helix domain-containing protein</fullName>
    </submittedName>
</protein>
<evidence type="ECO:0000256" key="3">
    <source>
        <dbReference type="SAM" id="MobiDB-lite"/>
    </source>
</evidence>
<dbReference type="Proteomes" id="UP000510886">
    <property type="component" value="Chromosome"/>
</dbReference>
<dbReference type="AlphaFoldDB" id="A0A7H9EJW1"/>
<feature type="domain" description="Insertion element IS150 protein InsJ-like helix-turn-helix" evidence="4">
    <location>
        <begin position="12"/>
        <end position="63"/>
    </location>
</feature>
<dbReference type="EMBL" id="CP047418">
    <property type="protein sequence ID" value="QLL77596.1"/>
    <property type="molecule type" value="Genomic_DNA"/>
</dbReference>
<evidence type="ECO:0000259" key="4">
    <source>
        <dbReference type="Pfam" id="PF13518"/>
    </source>
</evidence>
<feature type="region of interest" description="Disordered" evidence="3">
    <location>
        <begin position="175"/>
        <end position="196"/>
    </location>
</feature>
<dbReference type="InterPro" id="IPR055247">
    <property type="entry name" value="InsJ-like_HTH"/>
</dbReference>
<feature type="coiled-coil region" evidence="2">
    <location>
        <begin position="196"/>
        <end position="223"/>
    </location>
</feature>
<dbReference type="PANTHER" id="PTHR33795">
    <property type="entry name" value="INSERTION ELEMENT IS150 PROTEIN INSJ"/>
    <property type="match status" value="1"/>
</dbReference>
<evidence type="ECO:0000313" key="5">
    <source>
        <dbReference type="EMBL" id="QLL77542.1"/>
    </source>
</evidence>
<dbReference type="InterPro" id="IPR052057">
    <property type="entry name" value="IS150/IS1296_orfA-like"/>
</dbReference>
<accession>A0A7H9EJW1</accession>
<evidence type="ECO:0000313" key="8">
    <source>
        <dbReference type="Proteomes" id="UP000510886"/>
    </source>
</evidence>
<dbReference type="EMBL" id="CP047418">
    <property type="protein sequence ID" value="QLL77542.1"/>
    <property type="molecule type" value="Genomic_DNA"/>
</dbReference>
<dbReference type="InterPro" id="IPR010921">
    <property type="entry name" value="Trp_repressor/repl_initiator"/>
</dbReference>
<dbReference type="EMBL" id="CP047418">
    <property type="protein sequence ID" value="QLL77944.1"/>
    <property type="molecule type" value="Genomic_DNA"/>
</dbReference>
<evidence type="ECO:0000256" key="2">
    <source>
        <dbReference type="SAM" id="Coils"/>
    </source>
</evidence>
<dbReference type="Pfam" id="PF13518">
    <property type="entry name" value="HTH_28"/>
    <property type="match status" value="2"/>
</dbReference>
<reference evidence="5 8" key="1">
    <citation type="submission" date="2020-01" db="EMBL/GenBank/DDBJ databases">
        <title>Complete and circular genome sequences of six lactobacillus isolates from horses.</title>
        <authorList>
            <person name="Hassan H.M."/>
        </authorList>
    </citation>
    <scope>NUCLEOTIDE SEQUENCE [LARGE SCALE GENOMIC DNA]</scope>
    <source>
        <strain evidence="5 8">1A</strain>
    </source>
</reference>
<comment type="similarity">
    <text evidence="1">Belongs to the IS150/IS1296 orfA family.</text>
</comment>
<evidence type="ECO:0000313" key="7">
    <source>
        <dbReference type="EMBL" id="QLL77944.1"/>
    </source>
</evidence>
<sequence>MSGRTSHRSMEERLRIVLQCINGQIGCSALAKQYHISETTIQDWVRAYRYTGIDGLKESHTWRRYSPELKLQACQDYLTGKYSLRMCCDKYNISSQSVLRRWIRQYTSGKTFTEKSGGSTKMKAKRKVTQVEREEVVTYALQHGKNYQATAEKFDVSYQQVYNWVRKFEKDGTNGLVDRRGQRKKQPKPTRELPEIERLKLENKRLKQEKLELEAENFILKKLGALREQSRP</sequence>
<evidence type="ECO:0000256" key="1">
    <source>
        <dbReference type="ARBA" id="ARBA00038232"/>
    </source>
</evidence>
<dbReference type="SUPFAM" id="SSF48295">
    <property type="entry name" value="TrpR-like"/>
    <property type="match status" value="3"/>
</dbReference>
<name>A0A7H9EJW1_9LACO</name>
<keyword evidence="2" id="KW-0175">Coiled coil</keyword>
<dbReference type="GO" id="GO:0043565">
    <property type="term" value="F:sequence-specific DNA binding"/>
    <property type="evidence" value="ECO:0007669"/>
    <property type="project" value="InterPro"/>
</dbReference>